<reference evidence="5" key="2">
    <citation type="submission" date="2020-11" db="EMBL/GenBank/DDBJ databases">
        <authorList>
            <person name="McCartney M.A."/>
            <person name="Auch B."/>
            <person name="Kono T."/>
            <person name="Mallez S."/>
            <person name="Becker A."/>
            <person name="Gohl D.M."/>
            <person name="Silverstein K.A.T."/>
            <person name="Koren S."/>
            <person name="Bechman K.B."/>
            <person name="Herman A."/>
            <person name="Abrahante J.E."/>
            <person name="Garbe J."/>
        </authorList>
    </citation>
    <scope>NUCLEOTIDE SEQUENCE</scope>
    <source>
        <strain evidence="5">Duluth1</strain>
        <tissue evidence="5">Whole animal</tissue>
    </source>
</reference>
<organism evidence="5 6">
    <name type="scientific">Dreissena polymorpha</name>
    <name type="common">Zebra mussel</name>
    <name type="synonym">Mytilus polymorpha</name>
    <dbReference type="NCBI Taxonomy" id="45954"/>
    <lineage>
        <taxon>Eukaryota</taxon>
        <taxon>Metazoa</taxon>
        <taxon>Spiralia</taxon>
        <taxon>Lophotrochozoa</taxon>
        <taxon>Mollusca</taxon>
        <taxon>Bivalvia</taxon>
        <taxon>Autobranchia</taxon>
        <taxon>Heteroconchia</taxon>
        <taxon>Euheterodonta</taxon>
        <taxon>Imparidentia</taxon>
        <taxon>Neoheterodontei</taxon>
        <taxon>Myida</taxon>
        <taxon>Dreissenoidea</taxon>
        <taxon>Dreissenidae</taxon>
        <taxon>Dreissena</taxon>
    </lineage>
</organism>
<dbReference type="Gene3D" id="3.10.490.10">
    <property type="entry name" value="Gamma-glutamyl cyclotransferase-like"/>
    <property type="match status" value="1"/>
</dbReference>
<evidence type="ECO:0000256" key="3">
    <source>
        <dbReference type="ARBA" id="ARBA00023239"/>
    </source>
</evidence>
<dbReference type="CDD" id="cd06661">
    <property type="entry name" value="GGCT_like"/>
    <property type="match status" value="1"/>
</dbReference>
<dbReference type="AlphaFoldDB" id="A0A9D4L644"/>
<comment type="caution">
    <text evidence="5">The sequence shown here is derived from an EMBL/GenBank/DDBJ whole genome shotgun (WGS) entry which is preliminary data.</text>
</comment>
<dbReference type="GO" id="GO:0061928">
    <property type="term" value="F:glutathione specific gamma-glutamylcyclotransferase activity"/>
    <property type="evidence" value="ECO:0007669"/>
    <property type="project" value="UniProtKB-EC"/>
</dbReference>
<evidence type="ECO:0000256" key="2">
    <source>
        <dbReference type="ARBA" id="ARBA00012344"/>
    </source>
</evidence>
<comment type="catalytic activity">
    <reaction evidence="4">
        <text>glutathione = L-cysteinylglycine + 5-oxo-L-proline</text>
        <dbReference type="Rhea" id="RHEA:47724"/>
        <dbReference type="ChEBI" id="CHEBI:57925"/>
        <dbReference type="ChEBI" id="CHEBI:58402"/>
        <dbReference type="ChEBI" id="CHEBI:61694"/>
        <dbReference type="EC" id="4.3.2.7"/>
    </reaction>
</comment>
<comment type="similarity">
    <text evidence="1">Belongs to the gamma-glutamylcyclotransferase family. ChaC subfamily.</text>
</comment>
<name>A0A9D4L644_DREPO</name>
<evidence type="ECO:0000313" key="5">
    <source>
        <dbReference type="EMBL" id="KAH3851959.1"/>
    </source>
</evidence>
<proteinExistence type="inferred from homology"/>
<keyword evidence="3" id="KW-0456">Lyase</keyword>
<keyword evidence="6" id="KW-1185">Reference proteome</keyword>
<reference evidence="5" key="1">
    <citation type="journal article" date="2019" name="bioRxiv">
        <title>The Genome of the Zebra Mussel, Dreissena polymorpha: A Resource for Invasive Species Research.</title>
        <authorList>
            <person name="McCartney M.A."/>
            <person name="Auch B."/>
            <person name="Kono T."/>
            <person name="Mallez S."/>
            <person name="Zhang Y."/>
            <person name="Obille A."/>
            <person name="Becker A."/>
            <person name="Abrahante J.E."/>
            <person name="Garbe J."/>
            <person name="Badalamenti J.P."/>
            <person name="Herman A."/>
            <person name="Mangelson H."/>
            <person name="Liachko I."/>
            <person name="Sullivan S."/>
            <person name="Sone E.D."/>
            <person name="Koren S."/>
            <person name="Silverstein K.A.T."/>
            <person name="Beckman K.B."/>
            <person name="Gohl D.M."/>
        </authorList>
    </citation>
    <scope>NUCLEOTIDE SEQUENCE</scope>
    <source>
        <strain evidence="5">Duluth1</strain>
        <tissue evidence="5">Whole animal</tissue>
    </source>
</reference>
<evidence type="ECO:0000256" key="4">
    <source>
        <dbReference type="ARBA" id="ARBA00048073"/>
    </source>
</evidence>
<dbReference type="PANTHER" id="PTHR12192:SF26">
    <property type="entry name" value="GLUTATHIONE-SPECIFIC GAMMA-GLUTAMYLCYCLOTRANSFERASE 1"/>
    <property type="match status" value="1"/>
</dbReference>
<sequence length="223" mass="25190">MESDDTESFSDYHTCVNCSLRLFGYGSLLWKPDFEYSDSRIGFISGYKRRFWQGSDVHRGTDTQKGRVATLVPSKTGKVWGMMFEVNGAEQKRKAYGGLTQREVTLGGYDVVKTSFYPRDGSRPVEVEVFVATRKNRLFLGKASLKVMAMQIMSAAGCAGSNAEYIIKTAEFLRANIPEETDRHLFDLCKRICDLSNDIKCLQMDEGCTEMDQLDEESDLEDS</sequence>
<dbReference type="SUPFAM" id="SSF110857">
    <property type="entry name" value="Gamma-glutamyl cyclotransferase-like"/>
    <property type="match status" value="1"/>
</dbReference>
<dbReference type="EC" id="4.3.2.7" evidence="2"/>
<accession>A0A9D4L644</accession>
<gene>
    <name evidence="5" type="ORF">DPMN_094446</name>
</gene>
<dbReference type="OrthoDB" id="1933483at2759"/>
<dbReference type="InterPro" id="IPR006840">
    <property type="entry name" value="ChaC"/>
</dbReference>
<evidence type="ECO:0000256" key="1">
    <source>
        <dbReference type="ARBA" id="ARBA00009662"/>
    </source>
</evidence>
<dbReference type="GO" id="GO:0006751">
    <property type="term" value="P:glutathione catabolic process"/>
    <property type="evidence" value="ECO:0007669"/>
    <property type="project" value="InterPro"/>
</dbReference>
<dbReference type="InterPro" id="IPR036568">
    <property type="entry name" value="GGCT-like_sf"/>
</dbReference>
<dbReference type="Pfam" id="PF04752">
    <property type="entry name" value="ChaC"/>
    <property type="match status" value="1"/>
</dbReference>
<dbReference type="PANTHER" id="PTHR12192">
    <property type="entry name" value="CATION TRANSPORT PROTEIN CHAC-RELATED"/>
    <property type="match status" value="1"/>
</dbReference>
<dbReference type="InterPro" id="IPR013024">
    <property type="entry name" value="GGCT-like"/>
</dbReference>
<dbReference type="GO" id="GO:0005737">
    <property type="term" value="C:cytoplasm"/>
    <property type="evidence" value="ECO:0007669"/>
    <property type="project" value="TreeGrafter"/>
</dbReference>
<dbReference type="Proteomes" id="UP000828390">
    <property type="component" value="Unassembled WGS sequence"/>
</dbReference>
<evidence type="ECO:0000313" key="6">
    <source>
        <dbReference type="Proteomes" id="UP000828390"/>
    </source>
</evidence>
<dbReference type="EMBL" id="JAIWYP010000003">
    <property type="protein sequence ID" value="KAH3851959.1"/>
    <property type="molecule type" value="Genomic_DNA"/>
</dbReference>
<protein>
    <recommendedName>
        <fullName evidence="2">glutathione-specific gamma-glutamylcyclotransferase</fullName>
        <ecNumber evidence="2">4.3.2.7</ecNumber>
    </recommendedName>
</protein>